<gene>
    <name evidence="2" type="ORF">RM697_13410</name>
</gene>
<dbReference type="InterPro" id="IPR011737">
    <property type="entry name" value="CHP02206_TP0381"/>
</dbReference>
<keyword evidence="1" id="KW-1133">Transmembrane helix</keyword>
<evidence type="ECO:0000313" key="3">
    <source>
        <dbReference type="Proteomes" id="UP001259492"/>
    </source>
</evidence>
<evidence type="ECO:0000313" key="2">
    <source>
        <dbReference type="EMBL" id="MDT0559652.1"/>
    </source>
</evidence>
<feature type="transmembrane region" description="Helical" evidence="1">
    <location>
        <begin position="71"/>
        <end position="87"/>
    </location>
</feature>
<dbReference type="EMBL" id="JAVRIA010000011">
    <property type="protein sequence ID" value="MDT0559652.1"/>
    <property type="molecule type" value="Genomic_DNA"/>
</dbReference>
<dbReference type="Proteomes" id="UP001259492">
    <property type="component" value="Unassembled WGS sequence"/>
</dbReference>
<sequence>MERVQIGSIAHIAPIIFALIFGVLLIKFAKHKLGLKQQYKVVHVLALIISFTVIFYHVYNVIFHTYNFKTDLPLFLCSFMALIIPILTHYKKYWMYEILLFWIIAGTSQGVITPDIAEGFPSLDYFRYWIVHLGLLVVIFYYTIVFKQKPNIKSIFKSILALQVYMVVIMILNNFLSANYSYLNHKPESTSLLDYFGEWPYYILVVQLILIPYFFLIYLPFYMMNRKENRITISQKFD</sequence>
<feature type="transmembrane region" description="Helical" evidence="1">
    <location>
        <begin position="158"/>
        <end position="179"/>
    </location>
</feature>
<proteinExistence type="predicted"/>
<name>A0ABU2YP92_9FLAO</name>
<feature type="transmembrane region" description="Helical" evidence="1">
    <location>
        <begin position="6"/>
        <end position="29"/>
    </location>
</feature>
<dbReference type="Pfam" id="PF14808">
    <property type="entry name" value="TMEM164"/>
    <property type="match status" value="1"/>
</dbReference>
<dbReference type="RefSeq" id="WP_311428415.1">
    <property type="nucleotide sequence ID" value="NZ_JAVRIA010000011.1"/>
</dbReference>
<keyword evidence="3" id="KW-1185">Reference proteome</keyword>
<feature type="transmembrane region" description="Helical" evidence="1">
    <location>
        <begin position="199"/>
        <end position="221"/>
    </location>
</feature>
<dbReference type="NCBIfam" id="TIGR02206">
    <property type="entry name" value="intg_mem_TP0381"/>
    <property type="match status" value="1"/>
</dbReference>
<protein>
    <submittedName>
        <fullName evidence="2">TIGR02206 family membrane protein</fullName>
    </submittedName>
</protein>
<reference evidence="2 3" key="1">
    <citation type="submission" date="2023-09" db="EMBL/GenBank/DDBJ databases">
        <authorList>
            <person name="Rey-Velasco X."/>
        </authorList>
    </citation>
    <scope>NUCLEOTIDE SEQUENCE [LARGE SCALE GENOMIC DNA]</scope>
    <source>
        <strain evidence="2 3">W332</strain>
    </source>
</reference>
<evidence type="ECO:0000256" key="1">
    <source>
        <dbReference type="SAM" id="Phobius"/>
    </source>
</evidence>
<comment type="caution">
    <text evidence="2">The sequence shown here is derived from an EMBL/GenBank/DDBJ whole genome shotgun (WGS) entry which is preliminary data.</text>
</comment>
<feature type="transmembrane region" description="Helical" evidence="1">
    <location>
        <begin position="125"/>
        <end position="146"/>
    </location>
</feature>
<accession>A0ABU2YP92</accession>
<organism evidence="2 3">
    <name type="scientific">Microcosmobacter mediterraneus</name>
    <dbReference type="NCBI Taxonomy" id="3075607"/>
    <lineage>
        <taxon>Bacteria</taxon>
        <taxon>Pseudomonadati</taxon>
        <taxon>Bacteroidota</taxon>
        <taxon>Flavobacteriia</taxon>
        <taxon>Flavobacteriales</taxon>
        <taxon>Flavobacteriaceae</taxon>
        <taxon>Microcosmobacter</taxon>
    </lineage>
</organism>
<keyword evidence="1" id="KW-0472">Membrane</keyword>
<keyword evidence="1" id="KW-0812">Transmembrane</keyword>
<feature type="transmembrane region" description="Helical" evidence="1">
    <location>
        <begin position="41"/>
        <end position="59"/>
    </location>
</feature>